<feature type="compositionally biased region" description="Low complexity" evidence="1">
    <location>
        <begin position="1386"/>
        <end position="1396"/>
    </location>
</feature>
<feature type="compositionally biased region" description="Basic and acidic residues" evidence="1">
    <location>
        <begin position="785"/>
        <end position="796"/>
    </location>
</feature>
<dbReference type="EMBL" id="JARJCN010000006">
    <property type="protein sequence ID" value="KAJ7100152.1"/>
    <property type="molecule type" value="Genomic_DNA"/>
</dbReference>
<organism evidence="2 3">
    <name type="scientific">Mycena belliarum</name>
    <dbReference type="NCBI Taxonomy" id="1033014"/>
    <lineage>
        <taxon>Eukaryota</taxon>
        <taxon>Fungi</taxon>
        <taxon>Dikarya</taxon>
        <taxon>Basidiomycota</taxon>
        <taxon>Agaricomycotina</taxon>
        <taxon>Agaricomycetes</taxon>
        <taxon>Agaricomycetidae</taxon>
        <taxon>Agaricales</taxon>
        <taxon>Marasmiineae</taxon>
        <taxon>Mycenaceae</taxon>
        <taxon>Mycena</taxon>
    </lineage>
</organism>
<dbReference type="SUPFAM" id="SSF50729">
    <property type="entry name" value="PH domain-like"/>
    <property type="match status" value="1"/>
</dbReference>
<evidence type="ECO:0000256" key="1">
    <source>
        <dbReference type="SAM" id="MobiDB-lite"/>
    </source>
</evidence>
<comment type="caution">
    <text evidence="2">The sequence shown here is derived from an EMBL/GenBank/DDBJ whole genome shotgun (WGS) entry which is preliminary data.</text>
</comment>
<feature type="compositionally biased region" description="Low complexity" evidence="1">
    <location>
        <begin position="1138"/>
        <end position="1167"/>
    </location>
</feature>
<gene>
    <name evidence="2" type="ORF">B0H15DRAFT_796826</name>
</gene>
<feature type="compositionally biased region" description="Polar residues" evidence="1">
    <location>
        <begin position="1267"/>
        <end position="1276"/>
    </location>
</feature>
<feature type="compositionally biased region" description="Basic and acidic residues" evidence="1">
    <location>
        <begin position="937"/>
        <end position="951"/>
    </location>
</feature>
<keyword evidence="3" id="KW-1185">Reference proteome</keyword>
<sequence>MDRPRAHSVMQMRPATQNPFHARASKLLQKVTSKFARPAQDRDRESPAGANSPYPSLYRRTAYSMDGPMAKPYMSQPMLTLSRKDGLEPISAAGDSDGSGSEGPSPAVATAPSAARPPPRPSRAPPPPPVLSSVATHNPNAMNTQENDYTTALPAHNNSPIRRTRSQVFDPAPRAWGPDTAEVASTLGRGAAMPSLQHAAPPSTSHARRPSGAGAPNPPHASSPGSTPSSSTGLRPPSPPPSARSPSKRSSISGLPAPSLSPSFAFPNTFPTPTASQSPSPTTSTLSPTSSALSTDSYATARGPSAFSTLSSSAFSSSGGASAFTLGPALPTLDHAGGGLGISGLPSPSAFPHVFGDAWTTPQPSLETSGGRAVSPSSSADENAARRVSLVSLASVASAESFVTAREEEEEGDAEGEQESELEIFNSRQGREEASSEREGAESMQGRKAERATPGLNRQDTLRPKEHGRERMDTLRPGSSQDQQTPTPPPKTLLENGEVSATVVDEEPSALTSAAQPPTTPRAPARAATLPPLLTMPLVIPSASVPTLHVPAATASTSGPTGLAWSASSPSPSASPRGPYSPSAWGASSPSTWGASSPSPWGTAGLAPASARVRTASASASPYSSSPRSGSGFSFGSNGGTGPAPATGTLPARRPPSIPMSMHRYSITFNPGSPSSPSELGRLSPSVFVRQPPLAIPLLRLPTPAPRGVDSADSAGASPSVGRRSSVIFGPHAREASRAVVRTMPELAMEGGVAARGGDDEEGDDHEDEEGDEGMDDDDDDDEERPSLDVDPGREGDETESPFVPLQPLRLDTTPLVLDFGAFHGNGKGKEREHPLLIRAQTSQGSTTTITSGKMMPGWDYFSARTPTSEGRTPLGGPASPLGHGRNIPMPLSPALRTVPMPASPSERPGMYKHVSRSMVDILQVASGDSENGEVGLDEKGKGMGNEDGRGEAPAYDASVHVARGSTLKRRRSMPEIMAAPPPYTLPLFPISLVPPAPSAHPLAQARIAPRDDEGREVLPGYSNAILLRGVMPRKMEFTAPGVQAKDRKWRRVVCELEGTVFRVYRCAGEGWWERRVGAGDRAVVGSTAAAAAAAAAAKALAAREGAQAGKIAGEEESRAAGSGSSAGAGGSGRVEAEGVNGTTEVMVSRTSMSSVRSRTSSSASIAPPSPSPSSSPDTTIPASRSRLNLGLSLLKPRSHGRSRSDLPNTPPKTPTGGRTSLSIPRPSFSGNSSHGGGPSTSGSNTSGASLAASRSNASFSSSMNSGQLSARTPVTPSRHKEKSKSLSNTGAAGMDVPEPDPVDLIRAYTLQHAESGLGNDYVKRKHVIRVRLEGEQFLLQARDVGDVVDWIEGFHSATDIALDLDERVMPKGPLFPRRRRRRPRTTASTADTDTTNNLPATTR</sequence>
<feature type="compositionally biased region" description="Low complexity" evidence="1">
    <location>
        <begin position="1175"/>
        <end position="1196"/>
    </location>
</feature>
<dbReference type="PANTHER" id="PTHR37283:SF1">
    <property type="entry name" value="PH DOMAIN-CONTAINING PROTEIN YHR131C"/>
    <property type="match status" value="1"/>
</dbReference>
<feature type="compositionally biased region" description="Polar residues" evidence="1">
    <location>
        <begin position="136"/>
        <end position="161"/>
    </location>
</feature>
<feature type="region of interest" description="Disordered" evidence="1">
    <location>
        <begin position="1113"/>
        <end position="1299"/>
    </location>
</feature>
<name>A0AAD6XSI7_9AGAR</name>
<feature type="compositionally biased region" description="Low complexity" evidence="1">
    <location>
        <begin position="1241"/>
        <end position="1266"/>
    </location>
</feature>
<accession>A0AAD6XSI7</accession>
<feature type="region of interest" description="Disordered" evidence="1">
    <location>
        <begin position="699"/>
        <end position="729"/>
    </location>
</feature>
<proteinExistence type="predicted"/>
<feature type="region of interest" description="Disordered" evidence="1">
    <location>
        <begin position="929"/>
        <end position="953"/>
    </location>
</feature>
<feature type="region of interest" description="Disordered" evidence="1">
    <location>
        <begin position="750"/>
        <end position="810"/>
    </location>
</feature>
<dbReference type="Gene3D" id="2.30.29.30">
    <property type="entry name" value="Pleckstrin-homology domain (PH domain)/Phosphotyrosine-binding domain (PTB)"/>
    <property type="match status" value="2"/>
</dbReference>
<feature type="compositionally biased region" description="Pro residues" evidence="1">
    <location>
        <begin position="115"/>
        <end position="130"/>
    </location>
</feature>
<feature type="compositionally biased region" description="Basic and acidic residues" evidence="1">
    <location>
        <begin position="460"/>
        <end position="474"/>
    </location>
</feature>
<feature type="region of interest" description="Disordered" evidence="1">
    <location>
        <begin position="867"/>
        <end position="886"/>
    </location>
</feature>
<feature type="region of interest" description="Disordered" evidence="1">
    <location>
        <begin position="1"/>
        <end position="386"/>
    </location>
</feature>
<feature type="compositionally biased region" description="Low complexity" evidence="1">
    <location>
        <begin position="244"/>
        <end position="295"/>
    </location>
</feature>
<feature type="compositionally biased region" description="Acidic residues" evidence="1">
    <location>
        <begin position="759"/>
        <end position="784"/>
    </location>
</feature>
<dbReference type="Proteomes" id="UP001222325">
    <property type="component" value="Unassembled WGS sequence"/>
</dbReference>
<evidence type="ECO:0000313" key="2">
    <source>
        <dbReference type="EMBL" id="KAJ7100152.1"/>
    </source>
</evidence>
<feature type="compositionally biased region" description="Low complexity" evidence="1">
    <location>
        <begin position="305"/>
        <end position="327"/>
    </location>
</feature>
<feature type="region of interest" description="Disordered" evidence="1">
    <location>
        <begin position="1372"/>
        <end position="1404"/>
    </location>
</feature>
<protein>
    <recommendedName>
        <fullName evidence="4">PH domain-containing protein</fullName>
    </recommendedName>
</protein>
<evidence type="ECO:0008006" key="4">
    <source>
        <dbReference type="Google" id="ProtNLM"/>
    </source>
</evidence>
<feature type="compositionally biased region" description="Basic and acidic residues" evidence="1">
    <location>
        <begin position="429"/>
        <end position="451"/>
    </location>
</feature>
<feature type="region of interest" description="Disordered" evidence="1">
    <location>
        <begin position="398"/>
        <end position="527"/>
    </location>
</feature>
<evidence type="ECO:0000313" key="3">
    <source>
        <dbReference type="Proteomes" id="UP001222325"/>
    </source>
</evidence>
<feature type="compositionally biased region" description="Low complexity" evidence="1">
    <location>
        <begin position="564"/>
        <end position="636"/>
    </location>
</feature>
<dbReference type="PANTHER" id="PTHR37283">
    <property type="entry name" value="PH DOMAIN-CONTAINING PROTEIN YHR131C"/>
    <property type="match status" value="1"/>
</dbReference>
<feature type="compositionally biased region" description="Acidic residues" evidence="1">
    <location>
        <begin position="407"/>
        <end position="422"/>
    </location>
</feature>
<feature type="compositionally biased region" description="Low complexity" evidence="1">
    <location>
        <begin position="222"/>
        <end position="235"/>
    </location>
</feature>
<feature type="region of interest" description="Disordered" evidence="1">
    <location>
        <begin position="552"/>
        <end position="684"/>
    </location>
</feature>
<feature type="compositionally biased region" description="Low complexity" evidence="1">
    <location>
        <begin position="91"/>
        <end position="114"/>
    </location>
</feature>
<reference evidence="2" key="1">
    <citation type="submission" date="2023-03" db="EMBL/GenBank/DDBJ databases">
        <title>Massive genome expansion in bonnet fungi (Mycena s.s.) driven by repeated elements and novel gene families across ecological guilds.</title>
        <authorList>
            <consortium name="Lawrence Berkeley National Laboratory"/>
            <person name="Harder C.B."/>
            <person name="Miyauchi S."/>
            <person name="Viragh M."/>
            <person name="Kuo A."/>
            <person name="Thoen E."/>
            <person name="Andreopoulos B."/>
            <person name="Lu D."/>
            <person name="Skrede I."/>
            <person name="Drula E."/>
            <person name="Henrissat B."/>
            <person name="Morin E."/>
            <person name="Kohler A."/>
            <person name="Barry K."/>
            <person name="LaButti K."/>
            <person name="Morin E."/>
            <person name="Salamov A."/>
            <person name="Lipzen A."/>
            <person name="Mereny Z."/>
            <person name="Hegedus B."/>
            <person name="Baldrian P."/>
            <person name="Stursova M."/>
            <person name="Weitz H."/>
            <person name="Taylor A."/>
            <person name="Grigoriev I.V."/>
            <person name="Nagy L.G."/>
            <person name="Martin F."/>
            <person name="Kauserud H."/>
        </authorList>
    </citation>
    <scope>NUCLEOTIDE SEQUENCE</scope>
    <source>
        <strain evidence="2">CBHHK173m</strain>
    </source>
</reference>
<feature type="compositionally biased region" description="Polar residues" evidence="1">
    <location>
        <begin position="667"/>
        <end position="678"/>
    </location>
</feature>
<dbReference type="InterPro" id="IPR011993">
    <property type="entry name" value="PH-like_dom_sf"/>
</dbReference>
<feature type="compositionally biased region" description="Low complexity" evidence="1">
    <location>
        <begin position="643"/>
        <end position="652"/>
    </location>
</feature>